<dbReference type="GO" id="GO:0008168">
    <property type="term" value="F:methyltransferase activity"/>
    <property type="evidence" value="ECO:0007669"/>
    <property type="project" value="UniProtKB-KW"/>
</dbReference>
<keyword evidence="2" id="KW-0808">Transferase</keyword>
<dbReference type="InterPro" id="IPR041698">
    <property type="entry name" value="Methyltransf_25"/>
</dbReference>
<reference evidence="4 5" key="1">
    <citation type="journal article" date="2019" name="Int. J. Syst. Evol. Microbiol.">
        <title>The Global Catalogue of Microorganisms (GCM) 10K type strain sequencing project: providing services to taxonomists for standard genome sequencing and annotation.</title>
        <authorList>
            <consortium name="The Broad Institute Genomics Platform"/>
            <consortium name="The Broad Institute Genome Sequencing Center for Infectious Disease"/>
            <person name="Wu L."/>
            <person name="Ma J."/>
        </authorList>
    </citation>
    <scope>NUCLEOTIDE SEQUENCE [LARGE SCALE GENOMIC DNA]</scope>
    <source>
        <strain evidence="4 5">JCM 13250</strain>
    </source>
</reference>
<comment type="caution">
    <text evidence="4">The sequence shown here is derived from an EMBL/GenBank/DDBJ whole genome shotgun (WGS) entry which is preliminary data.</text>
</comment>
<dbReference type="PANTHER" id="PTHR43861:SF1">
    <property type="entry name" value="TRANS-ACONITATE 2-METHYLTRANSFERASE"/>
    <property type="match status" value="1"/>
</dbReference>
<dbReference type="CDD" id="cd02440">
    <property type="entry name" value="AdoMet_MTases"/>
    <property type="match status" value="1"/>
</dbReference>
<dbReference type="PANTHER" id="PTHR43861">
    <property type="entry name" value="TRANS-ACONITATE 2-METHYLTRANSFERASE-RELATED"/>
    <property type="match status" value="1"/>
</dbReference>
<evidence type="ECO:0000256" key="2">
    <source>
        <dbReference type="ARBA" id="ARBA00022679"/>
    </source>
</evidence>
<proteinExistence type="predicted"/>
<dbReference type="EMBL" id="BAAALT010000242">
    <property type="protein sequence ID" value="GAA1827748.1"/>
    <property type="molecule type" value="Genomic_DNA"/>
</dbReference>
<dbReference type="GO" id="GO:0032259">
    <property type="term" value="P:methylation"/>
    <property type="evidence" value="ECO:0007669"/>
    <property type="project" value="UniProtKB-KW"/>
</dbReference>
<sequence length="258" mass="28698">MVRVPGDSDLQLWDRAADRYADQSGGPDDSFFRRMRPFLCETLGPVAGRRILDLGCGHGWLAEELRLDGARVLGVDGSVELLRHARASYPAVGFVAHDLCAGLPRPLSTFDAIVAHMVLMDVPELDALVADVRASLVDDGVFVFSILHPCFFAQAPLEADGERYRKVTGYLAHETRWITSFGGHHHYHRPLSWYVNLLGRHGLAVTALHEPPTLPAHVRPEPEWTAYERWFATIPTMLAVACRPMANDGPSRGPRFRT</sequence>
<dbReference type="Pfam" id="PF13649">
    <property type="entry name" value="Methyltransf_25"/>
    <property type="match status" value="1"/>
</dbReference>
<dbReference type="Proteomes" id="UP001500218">
    <property type="component" value="Unassembled WGS sequence"/>
</dbReference>
<accession>A0ABN2MJ92</accession>
<dbReference type="InterPro" id="IPR029063">
    <property type="entry name" value="SAM-dependent_MTases_sf"/>
</dbReference>
<protein>
    <submittedName>
        <fullName evidence="4">Class I SAM-dependent methyltransferase</fullName>
    </submittedName>
</protein>
<dbReference type="SUPFAM" id="SSF53335">
    <property type="entry name" value="S-adenosyl-L-methionine-dependent methyltransferases"/>
    <property type="match status" value="1"/>
</dbReference>
<feature type="domain" description="Methyltransferase" evidence="3">
    <location>
        <begin position="51"/>
        <end position="140"/>
    </location>
</feature>
<evidence type="ECO:0000313" key="4">
    <source>
        <dbReference type="EMBL" id="GAA1827748.1"/>
    </source>
</evidence>
<keyword evidence="1 4" id="KW-0489">Methyltransferase</keyword>
<keyword evidence="5" id="KW-1185">Reference proteome</keyword>
<dbReference type="Gene3D" id="3.40.50.150">
    <property type="entry name" value="Vaccinia Virus protein VP39"/>
    <property type="match status" value="1"/>
</dbReference>
<organism evidence="4 5">
    <name type="scientific">Luedemannella flava</name>
    <dbReference type="NCBI Taxonomy" id="349316"/>
    <lineage>
        <taxon>Bacteria</taxon>
        <taxon>Bacillati</taxon>
        <taxon>Actinomycetota</taxon>
        <taxon>Actinomycetes</taxon>
        <taxon>Micromonosporales</taxon>
        <taxon>Micromonosporaceae</taxon>
        <taxon>Luedemannella</taxon>
    </lineage>
</organism>
<gene>
    <name evidence="4" type="ORF">GCM10009682_53690</name>
</gene>
<evidence type="ECO:0000256" key="1">
    <source>
        <dbReference type="ARBA" id="ARBA00022603"/>
    </source>
</evidence>
<name>A0ABN2MJ92_9ACTN</name>
<evidence type="ECO:0000313" key="5">
    <source>
        <dbReference type="Proteomes" id="UP001500218"/>
    </source>
</evidence>
<evidence type="ECO:0000259" key="3">
    <source>
        <dbReference type="Pfam" id="PF13649"/>
    </source>
</evidence>